<dbReference type="SUPFAM" id="SSF53474">
    <property type="entry name" value="alpha/beta-Hydrolases"/>
    <property type="match status" value="1"/>
</dbReference>
<dbReference type="GO" id="GO:0016787">
    <property type="term" value="F:hydrolase activity"/>
    <property type="evidence" value="ECO:0007669"/>
    <property type="project" value="UniProtKB-KW"/>
</dbReference>
<evidence type="ECO:0000313" key="2">
    <source>
        <dbReference type="EMBL" id="GLI44573.1"/>
    </source>
</evidence>
<protein>
    <submittedName>
        <fullName evidence="2">Alpha/beta hydrolase</fullName>
    </submittedName>
</protein>
<reference evidence="2" key="1">
    <citation type="submission" date="2022-12" db="EMBL/GenBank/DDBJ databases">
        <title>Reference genome sequencing for broad-spectrum identification of bacterial and archaeal isolates by mass spectrometry.</title>
        <authorList>
            <person name="Sekiguchi Y."/>
            <person name="Tourlousse D.M."/>
        </authorList>
    </citation>
    <scope>NUCLEOTIDE SEQUENCE</scope>
    <source>
        <strain evidence="2">LLR39Z86</strain>
    </source>
</reference>
<keyword evidence="3" id="KW-1185">Reference proteome</keyword>
<dbReference type="Gene3D" id="3.40.50.1820">
    <property type="entry name" value="alpha/beta hydrolase"/>
    <property type="match status" value="1"/>
</dbReference>
<feature type="domain" description="AB hydrolase-1" evidence="1">
    <location>
        <begin position="9"/>
        <end position="212"/>
    </location>
</feature>
<dbReference type="PANTHER" id="PTHR37017">
    <property type="entry name" value="AB HYDROLASE-1 DOMAIN-CONTAINING PROTEIN-RELATED"/>
    <property type="match status" value="1"/>
</dbReference>
<sequence length="223" mass="24538">MADNETATFVLIHGGGSTGWDWHLVAPVLRGLGHEVVAVDLPLEDPANGVSEYADAVIEACGDRTNLVVVAHSWGGLVAPIVSSRIATELLVFVTAMVPLPGEAPNDWWSASGFSDLEASDPEVDAFYNGVPAELVEECNRRGREQTGERDGEPTPLKAWPDVPTRFLLCRDDRFFPPAFMRGMVRERLGIEPDEIDGGHMIALANPRELAERLHRYWTELPR</sequence>
<evidence type="ECO:0000313" key="3">
    <source>
        <dbReference type="Proteomes" id="UP001144313"/>
    </source>
</evidence>
<dbReference type="AlphaFoldDB" id="A0A9W6GDB3"/>
<dbReference type="InterPro" id="IPR052897">
    <property type="entry name" value="Sec-Metab_Biosynth_Hydrolase"/>
</dbReference>
<dbReference type="EMBL" id="BSDT01000001">
    <property type="protein sequence ID" value="GLI44573.1"/>
    <property type="molecule type" value="Genomic_DNA"/>
</dbReference>
<dbReference type="InterPro" id="IPR029058">
    <property type="entry name" value="AB_hydrolase_fold"/>
</dbReference>
<keyword evidence="2" id="KW-0378">Hydrolase</keyword>
<proteinExistence type="predicted"/>
<organism evidence="2 3">
    <name type="scientific">Glycomyces algeriensis</name>
    <dbReference type="NCBI Taxonomy" id="256037"/>
    <lineage>
        <taxon>Bacteria</taxon>
        <taxon>Bacillati</taxon>
        <taxon>Actinomycetota</taxon>
        <taxon>Actinomycetes</taxon>
        <taxon>Glycomycetales</taxon>
        <taxon>Glycomycetaceae</taxon>
        <taxon>Glycomyces</taxon>
    </lineage>
</organism>
<dbReference type="InterPro" id="IPR000073">
    <property type="entry name" value="AB_hydrolase_1"/>
</dbReference>
<accession>A0A9W6GDB3</accession>
<evidence type="ECO:0000259" key="1">
    <source>
        <dbReference type="Pfam" id="PF12697"/>
    </source>
</evidence>
<dbReference type="Pfam" id="PF12697">
    <property type="entry name" value="Abhydrolase_6"/>
    <property type="match status" value="1"/>
</dbReference>
<dbReference type="RefSeq" id="WP_270117876.1">
    <property type="nucleotide sequence ID" value="NZ_BAAAOL010000001.1"/>
</dbReference>
<gene>
    <name evidence="2" type="ORF">GALLR39Z86_44230</name>
</gene>
<dbReference type="Proteomes" id="UP001144313">
    <property type="component" value="Unassembled WGS sequence"/>
</dbReference>
<dbReference type="PANTHER" id="PTHR37017:SF11">
    <property type="entry name" value="ESTERASE_LIPASE_THIOESTERASE DOMAIN-CONTAINING PROTEIN"/>
    <property type="match status" value="1"/>
</dbReference>
<comment type="caution">
    <text evidence="2">The sequence shown here is derived from an EMBL/GenBank/DDBJ whole genome shotgun (WGS) entry which is preliminary data.</text>
</comment>
<name>A0A9W6GDB3_9ACTN</name>